<dbReference type="SUPFAM" id="SSF158452">
    <property type="entry name" value="YqcC-like"/>
    <property type="match status" value="1"/>
</dbReference>
<dbReference type="STRING" id="550540.Fbal_0943"/>
<dbReference type="Proteomes" id="UP000006683">
    <property type="component" value="Chromosome"/>
</dbReference>
<dbReference type="RefSeq" id="WP_013344458.1">
    <property type="nucleotide sequence ID" value="NC_014541.1"/>
</dbReference>
<dbReference type="Gene3D" id="1.20.1440.40">
    <property type="entry name" value="YqcC-like"/>
    <property type="match status" value="1"/>
</dbReference>
<dbReference type="KEGG" id="fbl:Fbal_0943"/>
<evidence type="ECO:0000313" key="2">
    <source>
        <dbReference type="EMBL" id="ADN75152.1"/>
    </source>
</evidence>
<dbReference type="AlphaFoldDB" id="E1STL9"/>
<accession>E1STL9</accession>
<dbReference type="PANTHER" id="PTHR39586:SF1">
    <property type="entry name" value="CYTOPLASMIC PROTEIN"/>
    <property type="match status" value="1"/>
</dbReference>
<sequence>MPHSAPISVTLDAIEHAMKVAGLWQTVPPSPEALASSQPFCCDTLTFEQWCQWILLPRLRALLDAGMPLPGNAAMAPMGEEMWRGRPECEPVLEQLRLLDNQLSGTPE</sequence>
<protein>
    <recommendedName>
        <fullName evidence="1">YqcC-like domain-containing protein</fullName>
    </recommendedName>
</protein>
<evidence type="ECO:0000259" key="1">
    <source>
        <dbReference type="Pfam" id="PF04287"/>
    </source>
</evidence>
<dbReference type="HOGENOM" id="CLU_130358_0_0_6"/>
<keyword evidence="3" id="KW-1185">Reference proteome</keyword>
<dbReference type="OrthoDB" id="8794567at2"/>
<dbReference type="PANTHER" id="PTHR39586">
    <property type="entry name" value="CYTOPLASMIC PROTEIN-RELATED"/>
    <property type="match status" value="1"/>
</dbReference>
<dbReference type="GeneID" id="67181190"/>
<proteinExistence type="predicted"/>
<dbReference type="InterPro" id="IPR036814">
    <property type="entry name" value="YqcC-like_sf"/>
</dbReference>
<dbReference type="InterPro" id="IPR023376">
    <property type="entry name" value="YqcC-like_dom"/>
</dbReference>
<dbReference type="InterPro" id="IPR007384">
    <property type="entry name" value="UCP006257"/>
</dbReference>
<dbReference type="eggNOG" id="COG3098">
    <property type="taxonomic scope" value="Bacteria"/>
</dbReference>
<dbReference type="PIRSF" id="PIRSF006257">
    <property type="entry name" value="UCP006257"/>
    <property type="match status" value="1"/>
</dbReference>
<gene>
    <name evidence="2" type="ordered locus">Fbal_0943</name>
</gene>
<feature type="domain" description="YqcC-like" evidence="1">
    <location>
        <begin position="9"/>
        <end position="101"/>
    </location>
</feature>
<organism evidence="2 3">
    <name type="scientific">Ferrimonas balearica (strain DSM 9799 / CCM 4581 / KCTC 23876 / PAT)</name>
    <dbReference type="NCBI Taxonomy" id="550540"/>
    <lineage>
        <taxon>Bacteria</taxon>
        <taxon>Pseudomonadati</taxon>
        <taxon>Pseudomonadota</taxon>
        <taxon>Gammaproteobacteria</taxon>
        <taxon>Alteromonadales</taxon>
        <taxon>Ferrimonadaceae</taxon>
        <taxon>Ferrimonas</taxon>
    </lineage>
</organism>
<reference evidence="2 3" key="1">
    <citation type="journal article" date="2010" name="Stand. Genomic Sci.">
        <title>Complete genome sequence of Ferrimonas balearica type strain (PAT).</title>
        <authorList>
            <person name="Nolan M."/>
            <person name="Sikorski J."/>
            <person name="Davenport K."/>
            <person name="Lucas S."/>
            <person name="Glavina Del Rio T."/>
            <person name="Tice H."/>
            <person name="Cheng J."/>
            <person name="Goodwin L."/>
            <person name="Pitluck S."/>
            <person name="Liolios K."/>
            <person name="Ivanova N."/>
            <person name="Mavromatis K."/>
            <person name="Ovchinnikova G."/>
            <person name="Pati A."/>
            <person name="Chen A."/>
            <person name="Palaniappan K."/>
            <person name="Land M."/>
            <person name="Hauser L."/>
            <person name="Chang Y."/>
            <person name="Jeffries C."/>
            <person name="Tapia R."/>
            <person name="Brettin T."/>
            <person name="Detter J."/>
            <person name="Han C."/>
            <person name="Yasawong M."/>
            <person name="Rohde M."/>
            <person name="Tindall B."/>
            <person name="Goker M."/>
            <person name="Woyke T."/>
            <person name="Bristow J."/>
            <person name="Eisen J."/>
            <person name="Markowitz V."/>
            <person name="Hugenholtz P."/>
            <person name="Kyrpides N."/>
            <person name="Klenk H."/>
            <person name="Lapidus A."/>
        </authorList>
    </citation>
    <scope>NUCLEOTIDE SEQUENCE [LARGE SCALE GENOMIC DNA]</scope>
    <source>
        <strain evidence="3">DSM 9799 / CCM 4581 / KCTC 23876 / PAT</strain>
    </source>
</reference>
<dbReference type="EMBL" id="CP002209">
    <property type="protein sequence ID" value="ADN75152.1"/>
    <property type="molecule type" value="Genomic_DNA"/>
</dbReference>
<name>E1STL9_FERBD</name>
<dbReference type="GO" id="GO:0044010">
    <property type="term" value="P:single-species biofilm formation"/>
    <property type="evidence" value="ECO:0007669"/>
    <property type="project" value="TreeGrafter"/>
</dbReference>
<dbReference type="Pfam" id="PF04287">
    <property type="entry name" value="DUF446"/>
    <property type="match status" value="1"/>
</dbReference>
<evidence type="ECO:0000313" key="3">
    <source>
        <dbReference type="Proteomes" id="UP000006683"/>
    </source>
</evidence>